<dbReference type="Pfam" id="PF07524">
    <property type="entry name" value="Bromo_TP"/>
    <property type="match status" value="1"/>
</dbReference>
<accession>A0AAD9N3L3</accession>
<dbReference type="Gene3D" id="1.10.20.10">
    <property type="entry name" value="Histone, subunit A"/>
    <property type="match status" value="1"/>
</dbReference>
<protein>
    <recommendedName>
        <fullName evidence="3">Transcription initiation factor TFIID subunit 8</fullName>
    </recommendedName>
</protein>
<reference evidence="9" key="1">
    <citation type="journal article" date="2023" name="Mol. Biol. Evol.">
        <title>Third-Generation Sequencing Reveals the Adaptive Role of the Epigenome in Three Deep-Sea Polychaetes.</title>
        <authorList>
            <person name="Perez M."/>
            <person name="Aroh O."/>
            <person name="Sun Y."/>
            <person name="Lan Y."/>
            <person name="Juniper S.K."/>
            <person name="Young C.R."/>
            <person name="Angers B."/>
            <person name="Qian P.Y."/>
        </authorList>
    </citation>
    <scope>NUCLEOTIDE SEQUENCE</scope>
    <source>
        <strain evidence="9">P08H-3</strain>
    </source>
</reference>
<dbReference type="GO" id="GO:0006367">
    <property type="term" value="P:transcription initiation at RNA polymerase II promoter"/>
    <property type="evidence" value="ECO:0007669"/>
    <property type="project" value="TreeGrafter"/>
</dbReference>
<evidence type="ECO:0000256" key="1">
    <source>
        <dbReference type="ARBA" id="ARBA00004123"/>
    </source>
</evidence>
<dbReference type="AlphaFoldDB" id="A0AAD9N3L3"/>
<keyword evidence="6" id="KW-0539">Nucleus</keyword>
<evidence type="ECO:0000313" key="10">
    <source>
        <dbReference type="Proteomes" id="UP001208570"/>
    </source>
</evidence>
<dbReference type="GO" id="GO:0005669">
    <property type="term" value="C:transcription factor TFIID complex"/>
    <property type="evidence" value="ECO:0007669"/>
    <property type="project" value="InterPro"/>
</dbReference>
<dbReference type="InterPro" id="IPR006565">
    <property type="entry name" value="BTP"/>
</dbReference>
<feature type="compositionally biased region" description="Polar residues" evidence="7">
    <location>
        <begin position="237"/>
        <end position="263"/>
    </location>
</feature>
<dbReference type="Proteomes" id="UP001208570">
    <property type="component" value="Unassembled WGS sequence"/>
</dbReference>
<comment type="similarity">
    <text evidence="2">Belongs to the TAF8 family.</text>
</comment>
<evidence type="ECO:0000256" key="2">
    <source>
        <dbReference type="ARBA" id="ARBA00008767"/>
    </source>
</evidence>
<comment type="caution">
    <text evidence="9">The sequence shown here is derived from an EMBL/GenBank/DDBJ whole genome shotgun (WGS) entry which is preliminary data.</text>
</comment>
<feature type="domain" description="Bromodomain associated" evidence="8">
    <location>
        <begin position="8"/>
        <end position="84"/>
    </location>
</feature>
<evidence type="ECO:0000256" key="7">
    <source>
        <dbReference type="SAM" id="MobiDB-lite"/>
    </source>
</evidence>
<dbReference type="Pfam" id="PF10406">
    <property type="entry name" value="TAF8_C"/>
    <property type="match status" value="1"/>
</dbReference>
<evidence type="ECO:0000256" key="6">
    <source>
        <dbReference type="ARBA" id="ARBA00023242"/>
    </source>
</evidence>
<sequence>MADPQSLEQPRRRALKLAVSAQCVDIGFHATDEASLETLTEMLQSFLTEVGHSSRAFCELSCRTNPMLSDVILALIEMGFNVQSLPAYAKRSNKMIILPPSMAPNISQPKTLQAGEKKSRPSYIPEYLPQFPDPHTYTKTLTHKQPVTEYQVIREKAASQKRDVERALTRFIAKTGETENLFLDDPYAFPLIAHKPSPLPYLEALLSKDEEVVADEEDEKCTQTQSDSPKRAEQKSIAEQSDLNTSQDSVTSKHSLDGTTKGSSDLDAENQIDNPYLRTIKMPKFKGGGKKYKW</sequence>
<evidence type="ECO:0000256" key="5">
    <source>
        <dbReference type="ARBA" id="ARBA00023163"/>
    </source>
</evidence>
<dbReference type="SMART" id="SM00576">
    <property type="entry name" value="BTP"/>
    <property type="match status" value="1"/>
</dbReference>
<dbReference type="GO" id="GO:0046982">
    <property type="term" value="F:protein heterodimerization activity"/>
    <property type="evidence" value="ECO:0007669"/>
    <property type="project" value="InterPro"/>
</dbReference>
<name>A0AAD9N3L3_9ANNE</name>
<keyword evidence="5" id="KW-0804">Transcription</keyword>
<dbReference type="PANTHER" id="PTHR46469">
    <property type="entry name" value="TRANSCRIPTION INITIATION FACTOR TFIID SUBUNIT 8"/>
    <property type="match status" value="1"/>
</dbReference>
<organism evidence="9 10">
    <name type="scientific">Paralvinella palmiformis</name>
    <dbReference type="NCBI Taxonomy" id="53620"/>
    <lineage>
        <taxon>Eukaryota</taxon>
        <taxon>Metazoa</taxon>
        <taxon>Spiralia</taxon>
        <taxon>Lophotrochozoa</taxon>
        <taxon>Annelida</taxon>
        <taxon>Polychaeta</taxon>
        <taxon>Sedentaria</taxon>
        <taxon>Canalipalpata</taxon>
        <taxon>Terebellida</taxon>
        <taxon>Terebelliformia</taxon>
        <taxon>Alvinellidae</taxon>
        <taxon>Paralvinella</taxon>
    </lineage>
</organism>
<gene>
    <name evidence="9" type="ORF">LSH36_275g12029</name>
</gene>
<dbReference type="CDD" id="cd22918">
    <property type="entry name" value="HFD_TAF8"/>
    <property type="match status" value="1"/>
</dbReference>
<keyword evidence="4" id="KW-0805">Transcription regulation</keyword>
<proteinExistence type="inferred from homology"/>
<dbReference type="PANTHER" id="PTHR46469:SF1">
    <property type="entry name" value="TRANSCRIPTION INITIATION FACTOR TFIID SUBUNIT 8"/>
    <property type="match status" value="1"/>
</dbReference>
<evidence type="ECO:0000256" key="4">
    <source>
        <dbReference type="ARBA" id="ARBA00023015"/>
    </source>
</evidence>
<evidence type="ECO:0000259" key="8">
    <source>
        <dbReference type="SMART" id="SM00576"/>
    </source>
</evidence>
<dbReference type="CDD" id="cd08049">
    <property type="entry name" value="TAF8"/>
    <property type="match status" value="1"/>
</dbReference>
<dbReference type="InterPro" id="IPR019473">
    <property type="entry name" value="TFIID_su8_C"/>
</dbReference>
<dbReference type="EMBL" id="JAODUP010000275">
    <property type="protein sequence ID" value="KAK2154193.1"/>
    <property type="molecule type" value="Genomic_DNA"/>
</dbReference>
<evidence type="ECO:0000256" key="3">
    <source>
        <dbReference type="ARBA" id="ARBA00017307"/>
    </source>
</evidence>
<dbReference type="InterPro" id="IPR009072">
    <property type="entry name" value="Histone-fold"/>
</dbReference>
<comment type="subcellular location">
    <subcellularLocation>
        <location evidence="1">Nucleus</location>
    </subcellularLocation>
</comment>
<dbReference type="InterPro" id="IPR037818">
    <property type="entry name" value="TAF8"/>
</dbReference>
<feature type="region of interest" description="Disordered" evidence="7">
    <location>
        <begin position="213"/>
        <end position="294"/>
    </location>
</feature>
<keyword evidence="10" id="KW-1185">Reference proteome</keyword>
<evidence type="ECO:0000313" key="9">
    <source>
        <dbReference type="EMBL" id="KAK2154193.1"/>
    </source>
</evidence>
<feature type="compositionally biased region" description="Basic residues" evidence="7">
    <location>
        <begin position="281"/>
        <end position="294"/>
    </location>
</feature>